<dbReference type="Proteomes" id="UP000473826">
    <property type="component" value="Unassembled WGS sequence"/>
</dbReference>
<reference evidence="1 2" key="1">
    <citation type="journal article" date="2019" name="PLoS Genet.">
        <title>Convergent evolution of linked mating-type loci in basidiomycete fungi.</title>
        <authorList>
            <person name="Sun S."/>
            <person name="Coelho M.A."/>
            <person name="Heitman J."/>
            <person name="Nowrousian M."/>
        </authorList>
    </citation>
    <scope>NUCLEOTIDE SEQUENCE [LARGE SCALE GENOMIC DNA]</scope>
    <source>
        <strain evidence="1 2">CBS 4282</strain>
    </source>
</reference>
<sequence>MHLMYTLDAQGNR</sequence>
<evidence type="ECO:0000313" key="2">
    <source>
        <dbReference type="Proteomes" id="UP000473826"/>
    </source>
</evidence>
<organism evidence="1 2">
    <name type="scientific">Vanrija humicola</name>
    <name type="common">Yeast</name>
    <name type="synonym">Cryptococcus humicola</name>
    <dbReference type="NCBI Taxonomy" id="5417"/>
    <lineage>
        <taxon>Eukaryota</taxon>
        <taxon>Fungi</taxon>
        <taxon>Dikarya</taxon>
        <taxon>Basidiomycota</taxon>
        <taxon>Agaricomycotina</taxon>
        <taxon>Tremellomycetes</taxon>
        <taxon>Trichosporonales</taxon>
        <taxon>Trichosporonaceae</taxon>
        <taxon>Vanrija</taxon>
    </lineage>
</organism>
<keyword evidence="2" id="KW-1185">Reference proteome</keyword>
<proteinExistence type="predicted"/>
<gene>
    <name evidence="1" type="ORF">VHUM_00655</name>
</gene>
<accession>A0A7D8Z1U3</accession>
<comment type="caution">
    <text evidence="1">The sequence shown here is derived from an EMBL/GenBank/DDBJ whole genome shotgun (WGS) entry which is preliminary data.</text>
</comment>
<name>A0A7D8Z1U3_VANHU</name>
<evidence type="ECO:0000313" key="1">
    <source>
        <dbReference type="EMBL" id="TXT13288.1"/>
    </source>
</evidence>
<dbReference type="Gene3D" id="4.10.80.300">
    <property type="match status" value="1"/>
</dbReference>
<protein>
    <submittedName>
        <fullName evidence="1">Uncharacterized protein</fullName>
    </submittedName>
</protein>
<dbReference type="EMBL" id="QKWK01000002">
    <property type="protein sequence ID" value="TXT13288.1"/>
    <property type="molecule type" value="Genomic_DNA"/>
</dbReference>